<name>A0A0E9VBL6_ANGAN</name>
<organism evidence="1">
    <name type="scientific">Anguilla anguilla</name>
    <name type="common">European freshwater eel</name>
    <name type="synonym">Muraena anguilla</name>
    <dbReference type="NCBI Taxonomy" id="7936"/>
    <lineage>
        <taxon>Eukaryota</taxon>
        <taxon>Metazoa</taxon>
        <taxon>Chordata</taxon>
        <taxon>Craniata</taxon>
        <taxon>Vertebrata</taxon>
        <taxon>Euteleostomi</taxon>
        <taxon>Actinopterygii</taxon>
        <taxon>Neopterygii</taxon>
        <taxon>Teleostei</taxon>
        <taxon>Anguilliformes</taxon>
        <taxon>Anguillidae</taxon>
        <taxon>Anguilla</taxon>
    </lineage>
</organism>
<reference evidence="1" key="2">
    <citation type="journal article" date="2015" name="Fish Shellfish Immunol.">
        <title>Early steps in the European eel (Anguilla anguilla)-Vibrio vulnificus interaction in the gills: Role of the RtxA13 toxin.</title>
        <authorList>
            <person name="Callol A."/>
            <person name="Pajuelo D."/>
            <person name="Ebbesson L."/>
            <person name="Teles M."/>
            <person name="MacKenzie S."/>
            <person name="Amaro C."/>
        </authorList>
    </citation>
    <scope>NUCLEOTIDE SEQUENCE</scope>
</reference>
<proteinExistence type="predicted"/>
<dbReference type="AlphaFoldDB" id="A0A0E9VBL6"/>
<accession>A0A0E9VBL6</accession>
<evidence type="ECO:0000313" key="1">
    <source>
        <dbReference type="EMBL" id="JAH75442.1"/>
    </source>
</evidence>
<protein>
    <submittedName>
        <fullName evidence="1">Uncharacterized protein</fullName>
    </submittedName>
</protein>
<dbReference type="EMBL" id="GBXM01033135">
    <property type="protein sequence ID" value="JAH75442.1"/>
    <property type="molecule type" value="Transcribed_RNA"/>
</dbReference>
<reference evidence="1" key="1">
    <citation type="submission" date="2014-11" db="EMBL/GenBank/DDBJ databases">
        <authorList>
            <person name="Amaro Gonzalez C."/>
        </authorList>
    </citation>
    <scope>NUCLEOTIDE SEQUENCE</scope>
</reference>
<sequence>MTPFYIFQACYSGQRNCGSWNSNY</sequence>